<proteinExistence type="evidence at transcript level"/>
<dbReference type="EMBL" id="BT069031">
    <property type="protein sequence ID" value="ACN35928.1"/>
    <property type="molecule type" value="mRNA"/>
</dbReference>
<name>C0PL62_MAIZE</name>
<sequence length="298" mass="32719">MELFKLASGRAERAHRCEIWDTGPIPRLLQLSVFRREGSDLRVLLRQLRLQLHDLRALLVGAVRFHRRAVVLPDHFLSLLFLRLLILGHVHRRLTAAAANDLADLSRALVLLVPRLGPDDLKHIGRRDVYAALLLGCRLRQLQLLGLLGDFDPRRRGGERSGGGGGGWASLGTDALLGLLERDLRVLLGGLGGRELLPQLLELLLHLPQLALQLRNTCSRRTLLLGQRAARRDPGATPVGDGAVVRAIRLGAGRRLEVQRRALRRPQRRLVAPGSRHGLPRVRGGGGGCGARSPTLPA</sequence>
<feature type="region of interest" description="Disordered" evidence="1">
    <location>
        <begin position="272"/>
        <end position="298"/>
    </location>
</feature>
<accession>C0PL62</accession>
<evidence type="ECO:0000256" key="1">
    <source>
        <dbReference type="SAM" id="MobiDB-lite"/>
    </source>
</evidence>
<protein>
    <submittedName>
        <fullName evidence="2">Uncharacterized protein</fullName>
    </submittedName>
</protein>
<reference evidence="2" key="2">
    <citation type="submission" date="2012-06" db="EMBL/GenBank/DDBJ databases">
        <authorList>
            <person name="Yu Y."/>
            <person name="Currie J."/>
            <person name="Lomeli R."/>
            <person name="Angelova A."/>
            <person name="Collura K."/>
            <person name="Wissotski M."/>
            <person name="Campos D."/>
            <person name="Kudrna D."/>
            <person name="Golser W."/>
            <person name="Ashely E."/>
            <person name="Descour A."/>
            <person name="Fernandes J."/>
            <person name="Soderlund C."/>
            <person name="Walbot V."/>
        </authorList>
    </citation>
    <scope>NUCLEOTIDE SEQUENCE</scope>
    <source>
        <strain evidence="2">B73</strain>
    </source>
</reference>
<reference evidence="2" key="1">
    <citation type="journal article" date="2009" name="PLoS Genet.">
        <title>Sequencing, mapping, and analysis of 27,455 maize full-length cDNAs.</title>
        <authorList>
            <person name="Soderlund C."/>
            <person name="Descour A."/>
            <person name="Kudrna D."/>
            <person name="Bomhoff M."/>
            <person name="Boyd L."/>
            <person name="Currie J."/>
            <person name="Angelova A."/>
            <person name="Collura K."/>
            <person name="Wissotski M."/>
            <person name="Ashley E."/>
            <person name="Morrow D."/>
            <person name="Fernandes J."/>
            <person name="Walbot V."/>
            <person name="Yu Y."/>
        </authorList>
    </citation>
    <scope>NUCLEOTIDE SEQUENCE</scope>
    <source>
        <strain evidence="2">B73</strain>
    </source>
</reference>
<dbReference type="AlphaFoldDB" id="C0PL62"/>
<evidence type="ECO:0000313" key="2">
    <source>
        <dbReference type="EMBL" id="ACN35928.1"/>
    </source>
</evidence>
<organism evidence="2">
    <name type="scientific">Zea mays</name>
    <name type="common">Maize</name>
    <dbReference type="NCBI Taxonomy" id="4577"/>
    <lineage>
        <taxon>Eukaryota</taxon>
        <taxon>Viridiplantae</taxon>
        <taxon>Streptophyta</taxon>
        <taxon>Embryophyta</taxon>
        <taxon>Tracheophyta</taxon>
        <taxon>Spermatophyta</taxon>
        <taxon>Magnoliopsida</taxon>
        <taxon>Liliopsida</taxon>
        <taxon>Poales</taxon>
        <taxon>Poaceae</taxon>
        <taxon>PACMAD clade</taxon>
        <taxon>Panicoideae</taxon>
        <taxon>Andropogonodae</taxon>
        <taxon>Andropogoneae</taxon>
        <taxon>Tripsacinae</taxon>
        <taxon>Zea</taxon>
    </lineage>
</organism>